<gene>
    <name evidence="2" type="ORF">L21SP2_1659</name>
</gene>
<feature type="compositionally biased region" description="Low complexity" evidence="1">
    <location>
        <begin position="58"/>
        <end position="67"/>
    </location>
</feature>
<dbReference type="HOGENOM" id="CLU_1189225_0_0_12"/>
<protein>
    <submittedName>
        <fullName evidence="2">Uncharacterized protein</fullName>
    </submittedName>
</protein>
<sequence>MKILRTSLITGDHSLLIRLLAILMISLVFNLSCGDDTNGSGDAGTGESDGGNAARTAAEIAGQAAEASSRSPEDTSSNREGGAEAQQESGNTRSDQSAVSEGPDIPPALKNYVDSYDFSLPRVILPSHDLLGKVQSPLLMSAQEKRIHDLLSPREYWQSVDFQEFGLSRTPRPPFRSVNIYSVRSLGNSRFDIACELRSFESTHFLQIVVYYDGNTARIVHIAGLSGSGDDEN</sequence>
<organism evidence="2 3">
    <name type="scientific">Salinispira pacifica</name>
    <dbReference type="NCBI Taxonomy" id="1307761"/>
    <lineage>
        <taxon>Bacteria</taxon>
        <taxon>Pseudomonadati</taxon>
        <taxon>Spirochaetota</taxon>
        <taxon>Spirochaetia</taxon>
        <taxon>Spirochaetales</taxon>
        <taxon>Spirochaetaceae</taxon>
        <taxon>Salinispira</taxon>
    </lineage>
</organism>
<evidence type="ECO:0000256" key="1">
    <source>
        <dbReference type="SAM" id="MobiDB-lite"/>
    </source>
</evidence>
<dbReference type="EMBL" id="CP006939">
    <property type="protein sequence ID" value="AHC15044.1"/>
    <property type="molecule type" value="Genomic_DNA"/>
</dbReference>
<evidence type="ECO:0000313" key="2">
    <source>
        <dbReference type="EMBL" id="AHC15044.1"/>
    </source>
</evidence>
<feature type="compositionally biased region" description="Polar residues" evidence="1">
    <location>
        <begin position="86"/>
        <end position="99"/>
    </location>
</feature>
<dbReference type="STRING" id="1307761.L21SP2_1659"/>
<feature type="region of interest" description="Disordered" evidence="1">
    <location>
        <begin position="58"/>
        <end position="106"/>
    </location>
</feature>
<dbReference type="AlphaFoldDB" id="V5WHP5"/>
<dbReference type="Proteomes" id="UP000018680">
    <property type="component" value="Chromosome"/>
</dbReference>
<accession>V5WHP5</accession>
<evidence type="ECO:0000313" key="3">
    <source>
        <dbReference type="Proteomes" id="UP000018680"/>
    </source>
</evidence>
<reference evidence="2 3" key="1">
    <citation type="journal article" date="2015" name="Stand. Genomic Sci.">
        <title>Complete genome sequence and description of Salinispira pacifica gen. nov., sp. nov., a novel spirochaete isolated form a hypersaline microbial mat.</title>
        <authorList>
            <person name="Ben Hania W."/>
            <person name="Joseph M."/>
            <person name="Schumann P."/>
            <person name="Bunk B."/>
            <person name="Fiebig A."/>
            <person name="Sproer C."/>
            <person name="Klenk H.P."/>
            <person name="Fardeau M.L."/>
            <person name="Spring S."/>
        </authorList>
    </citation>
    <scope>NUCLEOTIDE SEQUENCE [LARGE SCALE GENOMIC DNA]</scope>
    <source>
        <strain evidence="2 3">L21-RPul-D2</strain>
    </source>
</reference>
<name>V5WHP5_9SPIO</name>
<dbReference type="KEGG" id="slr:L21SP2_1659"/>
<keyword evidence="3" id="KW-1185">Reference proteome</keyword>
<proteinExistence type="predicted"/>
<dbReference type="RefSeq" id="WP_024267964.1">
    <property type="nucleotide sequence ID" value="NC_023035.1"/>
</dbReference>